<reference evidence="3" key="1">
    <citation type="submission" date="2016-10" db="EMBL/GenBank/DDBJ databases">
        <authorList>
            <person name="Varghese N."/>
            <person name="Submissions S."/>
        </authorList>
    </citation>
    <scope>NUCLEOTIDE SEQUENCE [LARGE SCALE GENOMIC DNA]</scope>
    <source>
        <strain evidence="3">CGMCC 1.7738</strain>
    </source>
</reference>
<dbReference type="PANTHER" id="PTHR43312">
    <property type="entry name" value="D-THREO-ALDOSE 1-DEHYDROGENASE"/>
    <property type="match status" value="1"/>
</dbReference>
<dbReference type="GO" id="GO:0016491">
    <property type="term" value="F:oxidoreductase activity"/>
    <property type="evidence" value="ECO:0007669"/>
    <property type="project" value="InterPro"/>
</dbReference>
<protein>
    <submittedName>
        <fullName evidence="2">Aldo/keto reductase family protein</fullName>
    </submittedName>
</protein>
<dbReference type="STRING" id="553466.SAMN04487950_1367"/>
<dbReference type="InterPro" id="IPR036812">
    <property type="entry name" value="NAD(P)_OxRdtase_dom_sf"/>
</dbReference>
<dbReference type="Proteomes" id="UP000199607">
    <property type="component" value="Unassembled WGS sequence"/>
</dbReference>
<gene>
    <name evidence="2" type="ORF">SAMN04487950_1367</name>
</gene>
<dbReference type="Pfam" id="PF00248">
    <property type="entry name" value="Aldo_ket_red"/>
    <property type="match status" value="1"/>
</dbReference>
<name>A0A1I4CV83_9EURY</name>
<dbReference type="EMBL" id="FOTC01000001">
    <property type="protein sequence ID" value="SFK83936.1"/>
    <property type="molecule type" value="Genomic_DNA"/>
</dbReference>
<feature type="domain" description="NADP-dependent oxidoreductase" evidence="1">
    <location>
        <begin position="16"/>
        <end position="206"/>
    </location>
</feature>
<evidence type="ECO:0000313" key="3">
    <source>
        <dbReference type="Proteomes" id="UP000199607"/>
    </source>
</evidence>
<dbReference type="InterPro" id="IPR023210">
    <property type="entry name" value="NADP_OxRdtase_dom"/>
</dbReference>
<dbReference type="PANTHER" id="PTHR43312:SF1">
    <property type="entry name" value="NADP-DEPENDENT OXIDOREDUCTASE DOMAIN-CONTAINING PROTEIN"/>
    <property type="match status" value="1"/>
</dbReference>
<dbReference type="RefSeq" id="WP_089867394.1">
    <property type="nucleotide sequence ID" value="NZ_FOTC01000001.1"/>
</dbReference>
<keyword evidence="3" id="KW-1185">Reference proteome</keyword>
<dbReference type="Gene3D" id="3.20.20.100">
    <property type="entry name" value="NADP-dependent oxidoreductase domain"/>
    <property type="match status" value="1"/>
</dbReference>
<evidence type="ECO:0000313" key="2">
    <source>
        <dbReference type="EMBL" id="SFK83936.1"/>
    </source>
</evidence>
<evidence type="ECO:0000259" key="1">
    <source>
        <dbReference type="Pfam" id="PF00248"/>
    </source>
</evidence>
<sequence length="294" mass="32867">MQTRALGETGHDSTIMTFGAIALNWLEQEGANQMVELVLDHGINHFDVAPTYGDAELKLGPKLRQHREEVFLGCKTQEREAEGARRKLEQSLNRLGVDHIDLYQVHGLEYEHELDTITGDGGALDAFREAKDEGLVNHIGLTSHGNPQLILDAIDRIDDLETLMFPMNPVVVGKDDDDHDYQAVLERAEEEGIGTLGIKAFAKGPWPSTEELAEEDRPYANWYRPVDSPDEIRERFDFAASQGLTSVINPGDPKLVAMVLDAAERYDGMDDAAQRSLVEKLRHDESPVPEQLHH</sequence>
<dbReference type="CDD" id="cd19100">
    <property type="entry name" value="AKR_unchar"/>
    <property type="match status" value="1"/>
</dbReference>
<organism evidence="2 3">
    <name type="scientific">Halogranum rubrum</name>
    <dbReference type="NCBI Taxonomy" id="553466"/>
    <lineage>
        <taxon>Archaea</taxon>
        <taxon>Methanobacteriati</taxon>
        <taxon>Methanobacteriota</taxon>
        <taxon>Stenosarchaea group</taxon>
        <taxon>Halobacteria</taxon>
        <taxon>Halobacteriales</taxon>
        <taxon>Haloferacaceae</taxon>
    </lineage>
</organism>
<dbReference type="SUPFAM" id="SSF51430">
    <property type="entry name" value="NAD(P)-linked oxidoreductase"/>
    <property type="match status" value="1"/>
</dbReference>
<dbReference type="AlphaFoldDB" id="A0A1I4CV83"/>
<accession>A0A1I4CV83</accession>
<dbReference type="InterPro" id="IPR053135">
    <property type="entry name" value="AKR2_Oxidoreductase"/>
</dbReference>
<dbReference type="PRINTS" id="PR00069">
    <property type="entry name" value="ALDKETRDTASE"/>
</dbReference>
<proteinExistence type="predicted"/>
<dbReference type="InterPro" id="IPR020471">
    <property type="entry name" value="AKR"/>
</dbReference>